<dbReference type="PANTHER" id="PTHR22911">
    <property type="entry name" value="ACYL-MALONYL CONDENSING ENZYME-RELATED"/>
    <property type="match status" value="1"/>
</dbReference>
<feature type="transmembrane region" description="Helical" evidence="1">
    <location>
        <begin position="206"/>
        <end position="227"/>
    </location>
</feature>
<evidence type="ECO:0000256" key="1">
    <source>
        <dbReference type="SAM" id="Phobius"/>
    </source>
</evidence>
<dbReference type="InterPro" id="IPR000620">
    <property type="entry name" value="EamA_dom"/>
</dbReference>
<feature type="transmembrane region" description="Helical" evidence="1">
    <location>
        <begin position="32"/>
        <end position="53"/>
    </location>
</feature>
<feature type="transmembrane region" description="Helical" evidence="1">
    <location>
        <begin position="127"/>
        <end position="144"/>
    </location>
</feature>
<evidence type="ECO:0000313" key="4">
    <source>
        <dbReference type="Proteomes" id="UP000294547"/>
    </source>
</evidence>
<sequence>MSPPSAAAATADVAPVLPSVPRLAAPAVPTGTLPAIAFIVASTVFFCAGDIAAKTLADTLHGIEITFLRFLLFASLMVPLVLVTRGPTGLVARARGLQVTRGAALAGAGALFIVGLGSLPVAENTAIAFLSPLFVTALSIPLLGETVGMRRWMAGLVGFCGVMLIVRPGSDAFQFAALLPILSAAVGAFGTVLTRKMPADAPETTLVWSSVVGLLVLSVAMPFVWVTPSLDDLPAILASGLFSTLGHVCVVLGYRRAPASLIAPFSYTQLPTACLFSYLVFGILPTAWTIAGIAVIAASGLYTAHRERVRAAN</sequence>
<gene>
    <name evidence="3" type="ORF">EDD54_0506</name>
</gene>
<dbReference type="AlphaFoldDB" id="A0A4R6RKZ2"/>
<organism evidence="3 4">
    <name type="scientific">Oharaeibacter diazotrophicus</name>
    <dbReference type="NCBI Taxonomy" id="1920512"/>
    <lineage>
        <taxon>Bacteria</taxon>
        <taxon>Pseudomonadati</taxon>
        <taxon>Pseudomonadota</taxon>
        <taxon>Alphaproteobacteria</taxon>
        <taxon>Hyphomicrobiales</taxon>
        <taxon>Pleomorphomonadaceae</taxon>
        <taxon>Oharaeibacter</taxon>
    </lineage>
</organism>
<feature type="transmembrane region" description="Helical" evidence="1">
    <location>
        <begin position="175"/>
        <end position="194"/>
    </location>
</feature>
<proteinExistence type="predicted"/>
<keyword evidence="4" id="KW-1185">Reference proteome</keyword>
<keyword evidence="1" id="KW-1133">Transmembrane helix</keyword>
<evidence type="ECO:0000259" key="2">
    <source>
        <dbReference type="Pfam" id="PF00892"/>
    </source>
</evidence>
<dbReference type="GO" id="GO:0016020">
    <property type="term" value="C:membrane"/>
    <property type="evidence" value="ECO:0007669"/>
    <property type="project" value="InterPro"/>
</dbReference>
<comment type="caution">
    <text evidence="3">The sequence shown here is derived from an EMBL/GenBank/DDBJ whole genome shotgun (WGS) entry which is preliminary data.</text>
</comment>
<feature type="domain" description="EamA" evidence="2">
    <location>
        <begin position="35"/>
        <end position="166"/>
    </location>
</feature>
<dbReference type="Pfam" id="PF00892">
    <property type="entry name" value="EamA"/>
    <property type="match status" value="2"/>
</dbReference>
<dbReference type="SUPFAM" id="SSF103481">
    <property type="entry name" value="Multidrug resistance efflux transporter EmrE"/>
    <property type="match status" value="2"/>
</dbReference>
<protein>
    <submittedName>
        <fullName evidence="3">Drug/metabolite transporter (DMT)-like permease</fullName>
    </submittedName>
</protein>
<evidence type="ECO:0000313" key="3">
    <source>
        <dbReference type="EMBL" id="TDP86627.1"/>
    </source>
</evidence>
<dbReference type="RefSeq" id="WP_126536879.1">
    <property type="nucleotide sequence ID" value="NZ_BSPM01000008.1"/>
</dbReference>
<dbReference type="Proteomes" id="UP000294547">
    <property type="component" value="Unassembled WGS sequence"/>
</dbReference>
<feature type="transmembrane region" description="Helical" evidence="1">
    <location>
        <begin position="103"/>
        <end position="121"/>
    </location>
</feature>
<keyword evidence="1" id="KW-0472">Membrane</keyword>
<feature type="domain" description="EamA" evidence="2">
    <location>
        <begin position="175"/>
        <end position="299"/>
    </location>
</feature>
<dbReference type="OrthoDB" id="9815809at2"/>
<dbReference type="InterPro" id="IPR037185">
    <property type="entry name" value="EmrE-like"/>
</dbReference>
<dbReference type="PANTHER" id="PTHR22911:SF103">
    <property type="entry name" value="BLR2811 PROTEIN"/>
    <property type="match status" value="1"/>
</dbReference>
<feature type="transmembrane region" description="Helical" evidence="1">
    <location>
        <begin position="65"/>
        <end position="83"/>
    </location>
</feature>
<dbReference type="EMBL" id="SNXY01000006">
    <property type="protein sequence ID" value="TDP86627.1"/>
    <property type="molecule type" value="Genomic_DNA"/>
</dbReference>
<accession>A0A4R6RKZ2</accession>
<name>A0A4R6RKZ2_9HYPH</name>
<feature type="transmembrane region" description="Helical" evidence="1">
    <location>
        <begin position="233"/>
        <end position="254"/>
    </location>
</feature>
<reference evidence="3 4" key="1">
    <citation type="submission" date="2019-03" db="EMBL/GenBank/DDBJ databases">
        <title>Genomic Encyclopedia of Type Strains, Phase IV (KMG-IV): sequencing the most valuable type-strain genomes for metagenomic binning, comparative biology and taxonomic classification.</title>
        <authorList>
            <person name="Goeker M."/>
        </authorList>
    </citation>
    <scope>NUCLEOTIDE SEQUENCE [LARGE SCALE GENOMIC DNA]</scope>
    <source>
        <strain evidence="3 4">DSM 102969</strain>
    </source>
</reference>
<keyword evidence="1" id="KW-0812">Transmembrane</keyword>